<comment type="caution">
    <text evidence="4">The sequence shown here is derived from an EMBL/GenBank/DDBJ whole genome shotgun (WGS) entry which is preliminary data.</text>
</comment>
<feature type="domain" description="CCHC-type" evidence="3">
    <location>
        <begin position="524"/>
        <end position="539"/>
    </location>
</feature>
<evidence type="ECO:0000313" key="4">
    <source>
        <dbReference type="EMBL" id="KAD3337536.1"/>
    </source>
</evidence>
<dbReference type="EMBL" id="SZYD01000016">
    <property type="protein sequence ID" value="KAD3337536.1"/>
    <property type="molecule type" value="Genomic_DNA"/>
</dbReference>
<feature type="region of interest" description="Disordered" evidence="2">
    <location>
        <begin position="1"/>
        <end position="114"/>
    </location>
</feature>
<feature type="compositionally biased region" description="Pro residues" evidence="2">
    <location>
        <begin position="96"/>
        <end position="106"/>
    </location>
</feature>
<evidence type="ECO:0000313" key="5">
    <source>
        <dbReference type="Proteomes" id="UP000326396"/>
    </source>
</evidence>
<dbReference type="InterPro" id="IPR045358">
    <property type="entry name" value="Ty3_capsid"/>
</dbReference>
<accession>A0A5N6MAU2</accession>
<keyword evidence="1" id="KW-0863">Zinc-finger</keyword>
<dbReference type="PROSITE" id="PS50158">
    <property type="entry name" value="ZF_CCHC"/>
    <property type="match status" value="1"/>
</dbReference>
<dbReference type="InterPro" id="IPR001878">
    <property type="entry name" value="Znf_CCHC"/>
</dbReference>
<dbReference type="Proteomes" id="UP000326396">
    <property type="component" value="Linkage Group LG6"/>
</dbReference>
<reference evidence="4 5" key="1">
    <citation type="submission" date="2019-05" db="EMBL/GenBank/DDBJ databases">
        <title>Mikania micrantha, genome provides insights into the molecular mechanism of rapid growth.</title>
        <authorList>
            <person name="Liu B."/>
        </authorList>
    </citation>
    <scope>NUCLEOTIDE SEQUENCE [LARGE SCALE GENOMIC DNA]</scope>
    <source>
        <strain evidence="4">NLD-2019</strain>
        <tissue evidence="4">Leaf</tissue>
    </source>
</reference>
<feature type="compositionally biased region" description="Pro residues" evidence="2">
    <location>
        <begin position="57"/>
        <end position="69"/>
    </location>
</feature>
<dbReference type="AlphaFoldDB" id="A0A5N6MAU2"/>
<dbReference type="PANTHER" id="PTHR15503:SF45">
    <property type="entry name" value="RNA-DIRECTED DNA POLYMERASE HOMOLOG"/>
    <property type="match status" value="1"/>
</dbReference>
<evidence type="ECO:0000256" key="2">
    <source>
        <dbReference type="SAM" id="MobiDB-lite"/>
    </source>
</evidence>
<organism evidence="4 5">
    <name type="scientific">Mikania micrantha</name>
    <name type="common">bitter vine</name>
    <dbReference type="NCBI Taxonomy" id="192012"/>
    <lineage>
        <taxon>Eukaryota</taxon>
        <taxon>Viridiplantae</taxon>
        <taxon>Streptophyta</taxon>
        <taxon>Embryophyta</taxon>
        <taxon>Tracheophyta</taxon>
        <taxon>Spermatophyta</taxon>
        <taxon>Magnoliopsida</taxon>
        <taxon>eudicotyledons</taxon>
        <taxon>Gunneridae</taxon>
        <taxon>Pentapetalae</taxon>
        <taxon>asterids</taxon>
        <taxon>campanulids</taxon>
        <taxon>Asterales</taxon>
        <taxon>Asteraceae</taxon>
        <taxon>Asteroideae</taxon>
        <taxon>Heliantheae alliance</taxon>
        <taxon>Eupatorieae</taxon>
        <taxon>Mikania</taxon>
    </lineage>
</organism>
<evidence type="ECO:0000256" key="1">
    <source>
        <dbReference type="PROSITE-ProRule" id="PRU00047"/>
    </source>
</evidence>
<name>A0A5N6MAU2_9ASTR</name>
<dbReference type="GO" id="GO:0003676">
    <property type="term" value="F:nucleic acid binding"/>
    <property type="evidence" value="ECO:0007669"/>
    <property type="project" value="InterPro"/>
</dbReference>
<dbReference type="InterPro" id="IPR032567">
    <property type="entry name" value="RTL1-rel"/>
</dbReference>
<dbReference type="OrthoDB" id="2272416at2759"/>
<keyword evidence="1" id="KW-0862">Zinc</keyword>
<dbReference type="GO" id="GO:0008270">
    <property type="term" value="F:zinc ion binding"/>
    <property type="evidence" value="ECO:0007669"/>
    <property type="project" value="UniProtKB-KW"/>
</dbReference>
<dbReference type="SMART" id="SM00343">
    <property type="entry name" value="ZnF_C2HC"/>
    <property type="match status" value="2"/>
</dbReference>
<dbReference type="Pfam" id="PF19259">
    <property type="entry name" value="Ty3_capsid"/>
    <property type="match status" value="1"/>
</dbReference>
<dbReference type="Gene3D" id="4.10.60.10">
    <property type="entry name" value="Zinc finger, CCHC-type"/>
    <property type="match status" value="1"/>
</dbReference>
<proteinExistence type="predicted"/>
<gene>
    <name evidence="4" type="ORF">E3N88_33056</name>
</gene>
<feature type="compositionally biased region" description="Low complexity" evidence="2">
    <location>
        <begin position="40"/>
        <end position="56"/>
    </location>
</feature>
<keyword evidence="5" id="KW-1185">Reference proteome</keyword>
<dbReference type="PANTHER" id="PTHR15503">
    <property type="entry name" value="LDOC1 RELATED"/>
    <property type="match status" value="1"/>
</dbReference>
<evidence type="ECO:0000259" key="3">
    <source>
        <dbReference type="PROSITE" id="PS50158"/>
    </source>
</evidence>
<sequence>MSASSSSHPQYYADESGYVMGTPSRRVDTESEPEEDPEEVSSSHTRSTTRTPVAREPTPPPPLPAPEAPPARQGTRIRFTARKSTIMPRRVLLRTPTPPPSPPVQPPVSDDATRPHASVASRMMEVPLPERAVKNRDLWKVTIPLDENQRRMGRQINDLYGRLDYQSGVATGLHHHMNYVEHGQRAATTQAREAQSEARMATLVAVNIQVLIDQHINAALPNIITQEVHHNVEGGGVGNAARRGCTYKEFMACKPKDFYGNEGAVGLLRWIEKMEAVIDISDCADRNKIKFAAGSFQGKALTWWNTQVQARGREAAMGMTWAEFTELLIREYCPRNEIQKIEHEFWNLTMIPPEIAKYVDRFHELAKMVPHLVTPEPKRIERFIWGLAPQIRGMVQSASPTTLQAAIHLSFILTDDMLRTGVFVKANPKDKRKNQDNGNKSEAVVDKKAKTVKNYVANTQAQKPYSGPHPKCNKCNYHHPIPGNCFICNNCHRLGHIARYCRAGNIKNPQPVNAVNPTGNQRACYQCGSTNHFRNTCPQLNRAPENAGNQPPAIEEHSWRSFIPPRTIIDRIIKSLIAVKVTFNTDVD</sequence>
<keyword evidence="1" id="KW-0479">Metal-binding</keyword>
<protein>
    <recommendedName>
        <fullName evidence="3">CCHC-type domain-containing protein</fullName>
    </recommendedName>
</protein>
<feature type="compositionally biased region" description="Acidic residues" evidence="2">
    <location>
        <begin position="30"/>
        <end position="39"/>
    </location>
</feature>